<evidence type="ECO:0000256" key="1">
    <source>
        <dbReference type="ARBA" id="ARBA00012513"/>
    </source>
</evidence>
<dbReference type="InterPro" id="IPR000719">
    <property type="entry name" value="Prot_kinase_dom"/>
</dbReference>
<evidence type="ECO:0000313" key="10">
    <source>
        <dbReference type="EMBL" id="CAI9271350.1"/>
    </source>
</evidence>
<dbReference type="GO" id="GO:0009506">
    <property type="term" value="C:plasmodesma"/>
    <property type="evidence" value="ECO:0007669"/>
    <property type="project" value="TreeGrafter"/>
</dbReference>
<evidence type="ECO:0000256" key="7">
    <source>
        <dbReference type="ARBA" id="ARBA00047899"/>
    </source>
</evidence>
<dbReference type="EMBL" id="OX465078">
    <property type="protein sequence ID" value="CAI9271350.1"/>
    <property type="molecule type" value="Genomic_DNA"/>
</dbReference>
<dbReference type="SUPFAM" id="SSF56112">
    <property type="entry name" value="Protein kinase-like (PK-like)"/>
    <property type="match status" value="1"/>
</dbReference>
<evidence type="ECO:0000256" key="3">
    <source>
        <dbReference type="ARBA" id="ARBA00022679"/>
    </source>
</evidence>
<dbReference type="FunFam" id="1.10.510.10:FF:001023">
    <property type="entry name" value="Os07g0541700 protein"/>
    <property type="match status" value="1"/>
</dbReference>
<dbReference type="PANTHER" id="PTHR27003">
    <property type="entry name" value="OS07G0166700 PROTEIN"/>
    <property type="match status" value="1"/>
</dbReference>
<evidence type="ECO:0000259" key="9">
    <source>
        <dbReference type="PROSITE" id="PS50011"/>
    </source>
</evidence>
<proteinExistence type="predicted"/>
<accession>A0AA35YAJ8</accession>
<dbReference type="PANTHER" id="PTHR27003:SF359">
    <property type="entry name" value="SERINE_THREONINE-PROTEIN KINASE UNC-51-RELATED"/>
    <property type="match status" value="1"/>
</dbReference>
<dbReference type="Gene3D" id="1.10.510.10">
    <property type="entry name" value="Transferase(Phosphotransferase) domain 1"/>
    <property type="match status" value="1"/>
</dbReference>
<sequence>MSTSRVNLEKYRIPLAEIIQATKHFSSETLVGDGGFSMVYRGQLSNHWENQQYATNRSLDYHLNDPDKRSRLTWEQRLKICLGTARGVNYLHSGLGKHCRVIHTDFKSANVLLDENMEAKICDFGLSRFCPRNQQDTLVRTRPCGTRCYIDPVYNERGRLSKECDIYSFGVVMFEVSSGMMAYKLRPLKDTNELFLIDIVRSYYDDHGLVDGLDRLKDPTIKDQIDMRSFHKFNEIAHECINMDRKKRPTMDKIIKAIEEALDFQERLLPQDYQEIIARAVPPLDFGSKKQLYFCLSDSHTFLNDGYLVNRPSL</sequence>
<organism evidence="10 11">
    <name type="scientific">Lactuca saligna</name>
    <name type="common">Willowleaf lettuce</name>
    <dbReference type="NCBI Taxonomy" id="75948"/>
    <lineage>
        <taxon>Eukaryota</taxon>
        <taxon>Viridiplantae</taxon>
        <taxon>Streptophyta</taxon>
        <taxon>Embryophyta</taxon>
        <taxon>Tracheophyta</taxon>
        <taxon>Spermatophyta</taxon>
        <taxon>Magnoliopsida</taxon>
        <taxon>eudicotyledons</taxon>
        <taxon>Gunneridae</taxon>
        <taxon>Pentapetalae</taxon>
        <taxon>asterids</taxon>
        <taxon>campanulids</taxon>
        <taxon>Asterales</taxon>
        <taxon>Asteraceae</taxon>
        <taxon>Cichorioideae</taxon>
        <taxon>Cichorieae</taxon>
        <taxon>Lactucinae</taxon>
        <taxon>Lactuca</taxon>
    </lineage>
</organism>
<keyword evidence="11" id="KW-1185">Reference proteome</keyword>
<dbReference type="Proteomes" id="UP001177003">
    <property type="component" value="Chromosome 2"/>
</dbReference>
<gene>
    <name evidence="10" type="ORF">LSALG_LOCUS11620</name>
</gene>
<dbReference type="InterPro" id="IPR008271">
    <property type="entry name" value="Ser/Thr_kinase_AS"/>
</dbReference>
<keyword evidence="3" id="KW-0808">Transferase</keyword>
<protein>
    <recommendedName>
        <fullName evidence="1">non-specific serine/threonine protein kinase</fullName>
        <ecNumber evidence="1">2.7.11.1</ecNumber>
    </recommendedName>
</protein>
<dbReference type="EC" id="2.7.11.1" evidence="1"/>
<dbReference type="Pfam" id="PF00069">
    <property type="entry name" value="Pkinase"/>
    <property type="match status" value="1"/>
</dbReference>
<evidence type="ECO:0000256" key="4">
    <source>
        <dbReference type="ARBA" id="ARBA00022741"/>
    </source>
</evidence>
<dbReference type="GO" id="GO:0005524">
    <property type="term" value="F:ATP binding"/>
    <property type="evidence" value="ECO:0007669"/>
    <property type="project" value="UniProtKB-KW"/>
</dbReference>
<reference evidence="10" key="1">
    <citation type="submission" date="2023-04" db="EMBL/GenBank/DDBJ databases">
        <authorList>
            <person name="Vijverberg K."/>
            <person name="Xiong W."/>
            <person name="Schranz E."/>
        </authorList>
    </citation>
    <scope>NUCLEOTIDE SEQUENCE</scope>
</reference>
<comment type="catalytic activity">
    <reaction evidence="7">
        <text>L-threonyl-[protein] + ATP = O-phospho-L-threonyl-[protein] + ADP + H(+)</text>
        <dbReference type="Rhea" id="RHEA:46608"/>
        <dbReference type="Rhea" id="RHEA-COMP:11060"/>
        <dbReference type="Rhea" id="RHEA-COMP:11605"/>
        <dbReference type="ChEBI" id="CHEBI:15378"/>
        <dbReference type="ChEBI" id="CHEBI:30013"/>
        <dbReference type="ChEBI" id="CHEBI:30616"/>
        <dbReference type="ChEBI" id="CHEBI:61977"/>
        <dbReference type="ChEBI" id="CHEBI:456216"/>
        <dbReference type="EC" id="2.7.11.1"/>
    </reaction>
</comment>
<dbReference type="GO" id="GO:0004674">
    <property type="term" value="F:protein serine/threonine kinase activity"/>
    <property type="evidence" value="ECO:0007669"/>
    <property type="project" value="UniProtKB-KW"/>
</dbReference>
<dbReference type="PROSITE" id="PS50011">
    <property type="entry name" value="PROTEIN_KINASE_DOM"/>
    <property type="match status" value="1"/>
</dbReference>
<dbReference type="GO" id="GO:0005886">
    <property type="term" value="C:plasma membrane"/>
    <property type="evidence" value="ECO:0007669"/>
    <property type="project" value="TreeGrafter"/>
</dbReference>
<feature type="domain" description="Protein kinase" evidence="9">
    <location>
        <begin position="1"/>
        <end position="262"/>
    </location>
</feature>
<dbReference type="InterPro" id="IPR045272">
    <property type="entry name" value="ANXUR1/2-like"/>
</dbReference>
<keyword evidence="5" id="KW-0418">Kinase</keyword>
<name>A0AA35YAJ8_LACSI</name>
<evidence type="ECO:0000256" key="8">
    <source>
        <dbReference type="ARBA" id="ARBA00048679"/>
    </source>
</evidence>
<evidence type="ECO:0000256" key="5">
    <source>
        <dbReference type="ARBA" id="ARBA00022777"/>
    </source>
</evidence>
<dbReference type="PROSITE" id="PS00108">
    <property type="entry name" value="PROTEIN_KINASE_ST"/>
    <property type="match status" value="1"/>
</dbReference>
<keyword evidence="4" id="KW-0547">Nucleotide-binding</keyword>
<evidence type="ECO:0000256" key="2">
    <source>
        <dbReference type="ARBA" id="ARBA00022527"/>
    </source>
</evidence>
<evidence type="ECO:0000256" key="6">
    <source>
        <dbReference type="ARBA" id="ARBA00022840"/>
    </source>
</evidence>
<dbReference type="GO" id="GO:0004714">
    <property type="term" value="F:transmembrane receptor protein tyrosine kinase activity"/>
    <property type="evidence" value="ECO:0007669"/>
    <property type="project" value="InterPro"/>
</dbReference>
<dbReference type="AlphaFoldDB" id="A0AA35YAJ8"/>
<keyword evidence="6" id="KW-0067">ATP-binding</keyword>
<evidence type="ECO:0000313" key="11">
    <source>
        <dbReference type="Proteomes" id="UP001177003"/>
    </source>
</evidence>
<comment type="catalytic activity">
    <reaction evidence="8">
        <text>L-seryl-[protein] + ATP = O-phospho-L-seryl-[protein] + ADP + H(+)</text>
        <dbReference type="Rhea" id="RHEA:17989"/>
        <dbReference type="Rhea" id="RHEA-COMP:9863"/>
        <dbReference type="Rhea" id="RHEA-COMP:11604"/>
        <dbReference type="ChEBI" id="CHEBI:15378"/>
        <dbReference type="ChEBI" id="CHEBI:29999"/>
        <dbReference type="ChEBI" id="CHEBI:30616"/>
        <dbReference type="ChEBI" id="CHEBI:83421"/>
        <dbReference type="ChEBI" id="CHEBI:456216"/>
        <dbReference type="EC" id="2.7.11.1"/>
    </reaction>
</comment>
<keyword evidence="2" id="KW-0723">Serine/threonine-protein kinase</keyword>
<dbReference type="InterPro" id="IPR011009">
    <property type="entry name" value="Kinase-like_dom_sf"/>
</dbReference>